<dbReference type="RefSeq" id="WP_084443103.1">
    <property type="nucleotide sequence ID" value="NZ_FWWW01000010.1"/>
</dbReference>
<protein>
    <submittedName>
        <fullName evidence="1">Uncharacterized protein</fullName>
    </submittedName>
</protein>
<dbReference type="AlphaFoldDB" id="A0A1W1UFU7"/>
<organism evidence="1 2">
    <name type="scientific">Hymenobacter roseosalivarius DSM 11622</name>
    <dbReference type="NCBI Taxonomy" id="645990"/>
    <lineage>
        <taxon>Bacteria</taxon>
        <taxon>Pseudomonadati</taxon>
        <taxon>Bacteroidota</taxon>
        <taxon>Cytophagia</taxon>
        <taxon>Cytophagales</taxon>
        <taxon>Hymenobacteraceae</taxon>
        <taxon>Hymenobacter</taxon>
    </lineage>
</organism>
<evidence type="ECO:0000313" key="2">
    <source>
        <dbReference type="Proteomes" id="UP000192266"/>
    </source>
</evidence>
<accession>A0A1W1UFU7</accession>
<reference evidence="1 2" key="1">
    <citation type="submission" date="2017-04" db="EMBL/GenBank/DDBJ databases">
        <authorList>
            <person name="Afonso C.L."/>
            <person name="Miller P.J."/>
            <person name="Scott M.A."/>
            <person name="Spackman E."/>
            <person name="Goraichik I."/>
            <person name="Dimitrov K.M."/>
            <person name="Suarez D.L."/>
            <person name="Swayne D.E."/>
        </authorList>
    </citation>
    <scope>NUCLEOTIDE SEQUENCE [LARGE SCALE GENOMIC DNA]</scope>
    <source>
        <strain evidence="1 2">DSM 11622</strain>
    </source>
</reference>
<gene>
    <name evidence="1" type="ORF">SAMN00120144_3975</name>
</gene>
<evidence type="ECO:0000313" key="1">
    <source>
        <dbReference type="EMBL" id="SMB79691.1"/>
    </source>
</evidence>
<dbReference type="EMBL" id="FWWW01000010">
    <property type="protein sequence ID" value="SMB79691.1"/>
    <property type="molecule type" value="Genomic_DNA"/>
</dbReference>
<keyword evidence="2" id="KW-1185">Reference proteome</keyword>
<dbReference type="Proteomes" id="UP000192266">
    <property type="component" value="Unassembled WGS sequence"/>
</dbReference>
<sequence>MWLHPKGFIPLLVGSSLLLALPSCQPEEAYDRTLALEELPAVQASELVVLLETDEFVVLTSLEALRNTLGQWVQRYHLDEDQQLLRAVRGLATGKQSLTRADKLLAKRLHVVAELLATSKCLVYNKRAQQVERRITVTPYPSSWSSGGRTFSVSGKLLLRVTDWVV</sequence>
<name>A0A1W1UFU7_9BACT</name>
<proteinExistence type="predicted"/>